<dbReference type="FunFam" id="2.120.10.30:FF:000241">
    <property type="entry name" value="Low-density lipoprotein receptor-related protein 6"/>
    <property type="match status" value="1"/>
</dbReference>
<feature type="repeat" description="LDL-receptor class B" evidence="13">
    <location>
        <begin position="1056"/>
        <end position="1098"/>
    </location>
</feature>
<dbReference type="InterPro" id="IPR018097">
    <property type="entry name" value="EGF_Ca-bd_CS"/>
</dbReference>
<keyword evidence="4 12" id="KW-0245">EGF-like domain</keyword>
<dbReference type="FunFam" id="2.10.25.10:FF:000038">
    <property type="entry name" value="Fibrillin 2"/>
    <property type="match status" value="1"/>
</dbReference>
<proteinExistence type="predicted"/>
<keyword evidence="9" id="KW-0130">Cell adhesion</keyword>
<evidence type="ECO:0000256" key="1">
    <source>
        <dbReference type="ARBA" id="ARBA00004302"/>
    </source>
</evidence>
<dbReference type="InterPro" id="IPR006605">
    <property type="entry name" value="G2_nidogen/fibulin_G2F"/>
</dbReference>
<organism evidence="18 19">
    <name type="scientific">Zophobas morio</name>
    <dbReference type="NCBI Taxonomy" id="2755281"/>
    <lineage>
        <taxon>Eukaryota</taxon>
        <taxon>Metazoa</taxon>
        <taxon>Ecdysozoa</taxon>
        <taxon>Arthropoda</taxon>
        <taxon>Hexapoda</taxon>
        <taxon>Insecta</taxon>
        <taxon>Pterygota</taxon>
        <taxon>Neoptera</taxon>
        <taxon>Endopterygota</taxon>
        <taxon>Coleoptera</taxon>
        <taxon>Polyphaga</taxon>
        <taxon>Cucujiformia</taxon>
        <taxon>Tenebrionidae</taxon>
        <taxon>Zophobas</taxon>
    </lineage>
</organism>
<dbReference type="SMART" id="SM00181">
    <property type="entry name" value="EGF"/>
    <property type="match status" value="11"/>
</dbReference>
<dbReference type="PANTHER" id="PTHR24050">
    <property type="entry name" value="PA14 DOMAIN-CONTAINING PROTEIN"/>
    <property type="match status" value="1"/>
</dbReference>
<evidence type="ECO:0008006" key="20">
    <source>
        <dbReference type="Google" id="ProtNLM"/>
    </source>
</evidence>
<dbReference type="SMART" id="SM00135">
    <property type="entry name" value="LY"/>
    <property type="match status" value="5"/>
</dbReference>
<dbReference type="SMART" id="SM00179">
    <property type="entry name" value="EGF_CA"/>
    <property type="match status" value="3"/>
</dbReference>
<feature type="domain" description="EGF-like" evidence="15">
    <location>
        <begin position="526"/>
        <end position="564"/>
    </location>
</feature>
<feature type="domain" description="EGF-like" evidence="15">
    <location>
        <begin position="794"/>
        <end position="835"/>
    </location>
</feature>
<accession>A0AA38INY9</accession>
<evidence type="ECO:0000256" key="3">
    <source>
        <dbReference type="ARBA" id="ARBA00022530"/>
    </source>
</evidence>
<feature type="domain" description="EGF-like" evidence="15">
    <location>
        <begin position="653"/>
        <end position="694"/>
    </location>
</feature>
<keyword evidence="10 12" id="KW-1015">Disulfide bond</keyword>
<dbReference type="CDD" id="cd00054">
    <property type="entry name" value="EGF_CA"/>
    <property type="match status" value="1"/>
</dbReference>
<keyword evidence="7" id="KW-0106">Calcium</keyword>
<dbReference type="CDD" id="cd19941">
    <property type="entry name" value="TIL"/>
    <property type="match status" value="1"/>
</dbReference>
<dbReference type="PROSITE" id="PS51220">
    <property type="entry name" value="NIDO"/>
    <property type="match status" value="1"/>
</dbReference>
<dbReference type="InterPro" id="IPR000033">
    <property type="entry name" value="LDLR_classB_rpt"/>
</dbReference>
<evidence type="ECO:0000256" key="11">
    <source>
        <dbReference type="ARBA" id="ARBA00023180"/>
    </source>
</evidence>
<feature type="signal peptide" evidence="14">
    <location>
        <begin position="1"/>
        <end position="19"/>
    </location>
</feature>
<dbReference type="SMART" id="SM00682">
    <property type="entry name" value="G2F"/>
    <property type="match status" value="1"/>
</dbReference>
<keyword evidence="5 14" id="KW-0732">Signal</keyword>
<evidence type="ECO:0000256" key="9">
    <source>
        <dbReference type="ARBA" id="ARBA00022889"/>
    </source>
</evidence>
<evidence type="ECO:0000256" key="2">
    <source>
        <dbReference type="ARBA" id="ARBA00022525"/>
    </source>
</evidence>
<dbReference type="CDD" id="cd00255">
    <property type="entry name" value="nidG2"/>
    <property type="match status" value="1"/>
</dbReference>
<dbReference type="EMBL" id="JALNTZ010000003">
    <property type="protein sequence ID" value="KAJ3658788.1"/>
    <property type="molecule type" value="Genomic_DNA"/>
</dbReference>
<evidence type="ECO:0000256" key="4">
    <source>
        <dbReference type="ARBA" id="ARBA00022536"/>
    </source>
</evidence>
<sequence length="1321" mass="146410">MKLLRIFCCCILFLRSVSAIPVGLLYEHDVQEAIKLPKQNDVSSPEIKLKVPIVFYGTRFTSIFVNSNGLISFQTEIPNFFNIEFPLDYPLIAPFYTNVDTRGAGTVSYYETDKSSLIHRATENVREYFSDQEEFQATSLFIVTWSGVGYFNKGTDKVNTYQVVVISDGSQSFVELLYPKEGIQWIQGTGDESGLPDARAQAGFISADGKIFTLPGSGTEQVRNLEVWSNIDLPGQFIYRVDGSEIAPPDLITDDVGPEGGPLTCADAPTYCHVQARCIDYDEGFCCQCKKQYYGNGKFCVKKDVPLRVNGKINGKINDEKLENLDLQSYIVMVDGRAYTAISKIPEAIGFDIQSLQILGGVIGYVFAKPIRNAQNGYQFTGGVFNHTATLKFLNTSQTVTIRQRYLGLDVFDQLRLEANIQGEIPKLPHDSKITVDEYQEQYTQTAPGVIQMSSTRSFVYVNEHNEQVTLFYDLDQVYTFDYCKVENTSLGETWRLKVGKNFISYESKEQIIRFGLTNKIMPLGDVDPCEEGRSQCMINSACVVDNDSFRCVCNQGYQQLVSGNETICADVDECQSGLHSCDYNAQCINEIGSYSCKCNPGFTGSGHVCENEFSCHNVECPPNSECIETNRVAMCTCLPGFTGDGQTCTALVDNSCHTVNNCAQFAVCTINQTTSSYYCACLPGYEGDGYNCRKIETEDATEATSSREIQRCLLGVCWCPEGYSIEQGTAYCIPKDQTTTVSPETTTVLDNVTCNTLNNCDRNAQCVYSSETDAFSCQCNQGFTGDGYTCELSTTSCAQQYNCGTNANCYYDESLGKSRCVCNPGYQGDGFNCTITAMCTSNNDCTQTEECLYTSSERYECVCKEGYVRDSQNQCVQPGTCGGGNCVDNAECLFDETYQLYYCSCKSGFMGDGITECKPRPIGCNVQNNCGLHATCEYDASTTLYQCQCEKGFYGDGFVCYTEINCHVDPTICDPQATCVTDASRRYICQCGAGYTGNGTFCRRNPTHEGNFLLVNQGMATLKIPFEPSKKNLGKPIQIKLFQTAVGLEIDCYEGRVYWSDISGMAIRSSAYNSSGKADFITQDIGSPEGLAVDWVSRNIYWTDSTRDTIEVASIEGKRRRVLFNDSLVNPRGIAVHPQRGKIFWTDWDRKNPKIEWANADGTARAIFLQGEPDSLPNSLTIDYDTEQLCYADAGTKKIECVDIDTKVRRTVATNCTYPFGITVTDKHIYWSDWITKKIERAEKHSLTRLKPLDVPLGGSGNKLFGLVAVPQSCPTLTNVCQYHKDQCPPDHICVPNGSGSRTCLCTFKADSSETPSCAL</sequence>
<feature type="domain" description="EGF-like" evidence="15">
    <location>
        <begin position="921"/>
        <end position="960"/>
    </location>
</feature>
<dbReference type="Gene3D" id="2.10.25.10">
    <property type="entry name" value="Laminin"/>
    <property type="match status" value="9"/>
</dbReference>
<feature type="domain" description="EGF-like" evidence="15">
    <location>
        <begin position="612"/>
        <end position="650"/>
    </location>
</feature>
<keyword evidence="6" id="KW-0677">Repeat</keyword>
<evidence type="ECO:0000313" key="19">
    <source>
        <dbReference type="Proteomes" id="UP001168821"/>
    </source>
</evidence>
<evidence type="ECO:0000313" key="18">
    <source>
        <dbReference type="EMBL" id="KAJ3658788.1"/>
    </source>
</evidence>
<dbReference type="SUPFAM" id="SSF57196">
    <property type="entry name" value="EGF/Laminin"/>
    <property type="match status" value="1"/>
</dbReference>
<dbReference type="PROSITE" id="PS51120">
    <property type="entry name" value="LDLRB"/>
    <property type="match status" value="3"/>
</dbReference>
<feature type="domain" description="Nidogen G2 beta-barrel" evidence="16">
    <location>
        <begin position="305"/>
        <end position="531"/>
    </location>
</feature>
<evidence type="ECO:0000259" key="15">
    <source>
        <dbReference type="PROSITE" id="PS50026"/>
    </source>
</evidence>
<feature type="disulfide bond" evidence="12">
    <location>
        <begin position="761"/>
        <end position="778"/>
    </location>
</feature>
<comment type="subcellular location">
    <subcellularLocation>
        <location evidence="1">Secreted</location>
        <location evidence="1">Extracellular space</location>
        <location evidence="1">Extracellular matrix</location>
        <location evidence="1">Basement membrane</location>
    </subcellularLocation>
</comment>
<evidence type="ECO:0000259" key="16">
    <source>
        <dbReference type="PROSITE" id="PS50993"/>
    </source>
</evidence>
<dbReference type="PROSITE" id="PS01187">
    <property type="entry name" value="EGF_CA"/>
    <property type="match status" value="1"/>
</dbReference>
<evidence type="ECO:0000256" key="7">
    <source>
        <dbReference type="ARBA" id="ARBA00022837"/>
    </source>
</evidence>
<keyword evidence="3" id="KW-0272">Extracellular matrix</keyword>
<dbReference type="InterPro" id="IPR009017">
    <property type="entry name" value="GFP"/>
</dbReference>
<dbReference type="Gene3D" id="2.40.155.10">
    <property type="entry name" value="Green fluorescent protein"/>
    <property type="match status" value="1"/>
</dbReference>
<dbReference type="InterPro" id="IPR003886">
    <property type="entry name" value="NIDO_dom"/>
</dbReference>
<evidence type="ECO:0000256" key="14">
    <source>
        <dbReference type="SAM" id="SignalP"/>
    </source>
</evidence>
<dbReference type="Pfam" id="PF07645">
    <property type="entry name" value="EGF_CA"/>
    <property type="match status" value="1"/>
</dbReference>
<comment type="caution">
    <text evidence="12">Lacks conserved residue(s) required for the propagation of feature annotation.</text>
</comment>
<dbReference type="Pfam" id="PF12947">
    <property type="entry name" value="EGF_3"/>
    <property type="match status" value="3"/>
</dbReference>
<dbReference type="PROSITE" id="PS50026">
    <property type="entry name" value="EGF_3"/>
    <property type="match status" value="8"/>
</dbReference>
<feature type="chain" id="PRO_5041396294" description="Nidogen-1" evidence="14">
    <location>
        <begin position="20"/>
        <end position="1321"/>
    </location>
</feature>
<feature type="domain" description="EGF-like" evidence="15">
    <location>
        <begin position="963"/>
        <end position="1004"/>
    </location>
</feature>
<protein>
    <recommendedName>
        <fullName evidence="20">Nidogen-1</fullName>
    </recommendedName>
</protein>
<feature type="repeat" description="LDL-receptor class B" evidence="13">
    <location>
        <begin position="1099"/>
        <end position="1141"/>
    </location>
</feature>
<dbReference type="SUPFAM" id="SSF63825">
    <property type="entry name" value="YWTD domain"/>
    <property type="match status" value="1"/>
</dbReference>
<evidence type="ECO:0000256" key="5">
    <source>
        <dbReference type="ARBA" id="ARBA00022729"/>
    </source>
</evidence>
<dbReference type="SUPFAM" id="SSF54511">
    <property type="entry name" value="GFP-like"/>
    <property type="match status" value="1"/>
</dbReference>
<evidence type="ECO:0000259" key="17">
    <source>
        <dbReference type="PROSITE" id="PS51220"/>
    </source>
</evidence>
<dbReference type="PANTHER" id="PTHR24050:SF28">
    <property type="entry name" value="UROMODULIN-LIKE"/>
    <property type="match status" value="1"/>
</dbReference>
<dbReference type="Pfam" id="PF06119">
    <property type="entry name" value="NIDO"/>
    <property type="match status" value="1"/>
</dbReference>
<keyword evidence="8" id="KW-0084">Basement membrane</keyword>
<dbReference type="Proteomes" id="UP001168821">
    <property type="component" value="Unassembled WGS sequence"/>
</dbReference>
<dbReference type="GO" id="GO:0007160">
    <property type="term" value="P:cell-matrix adhesion"/>
    <property type="evidence" value="ECO:0007669"/>
    <property type="project" value="InterPro"/>
</dbReference>
<gene>
    <name evidence="18" type="ORF">Zmor_010509</name>
</gene>
<feature type="disulfide bond" evidence="12">
    <location>
        <begin position="931"/>
        <end position="948"/>
    </location>
</feature>
<dbReference type="PROSITE" id="PS01186">
    <property type="entry name" value="EGF_2"/>
    <property type="match status" value="8"/>
</dbReference>
<keyword evidence="19" id="KW-1185">Reference proteome</keyword>
<dbReference type="Pfam" id="PF00058">
    <property type="entry name" value="Ldl_recept_b"/>
    <property type="match status" value="2"/>
</dbReference>
<dbReference type="InterPro" id="IPR011042">
    <property type="entry name" value="6-blade_b-propeller_TolB-like"/>
</dbReference>
<dbReference type="InterPro" id="IPR001881">
    <property type="entry name" value="EGF-like_Ca-bd_dom"/>
</dbReference>
<evidence type="ECO:0000256" key="6">
    <source>
        <dbReference type="ARBA" id="ARBA00022737"/>
    </source>
</evidence>
<dbReference type="InterPro" id="IPR024731">
    <property type="entry name" value="NELL2-like_EGF"/>
</dbReference>
<dbReference type="InterPro" id="IPR000152">
    <property type="entry name" value="EGF-type_Asp/Asn_hydroxyl_site"/>
</dbReference>
<feature type="disulfide bond" evidence="12">
    <location>
        <begin position="663"/>
        <end position="680"/>
    </location>
</feature>
<dbReference type="SUPFAM" id="SSF57184">
    <property type="entry name" value="Growth factor receptor domain"/>
    <property type="match status" value="1"/>
</dbReference>
<comment type="caution">
    <text evidence="18">The sequence shown here is derived from an EMBL/GenBank/DDBJ whole genome shotgun (WGS) entry which is preliminary data.</text>
</comment>
<feature type="repeat" description="LDL-receptor class B" evidence="13">
    <location>
        <begin position="1142"/>
        <end position="1187"/>
    </location>
</feature>
<feature type="domain" description="EGF-like" evidence="15">
    <location>
        <begin position="751"/>
        <end position="792"/>
    </location>
</feature>
<dbReference type="Gene3D" id="2.120.10.30">
    <property type="entry name" value="TolB, C-terminal domain"/>
    <property type="match status" value="1"/>
</dbReference>
<name>A0AA38INY9_9CUCU</name>
<evidence type="ECO:0000256" key="10">
    <source>
        <dbReference type="ARBA" id="ARBA00023157"/>
    </source>
</evidence>
<evidence type="ECO:0000256" key="13">
    <source>
        <dbReference type="PROSITE-ProRule" id="PRU00461"/>
    </source>
</evidence>
<dbReference type="PROSITE" id="PS50993">
    <property type="entry name" value="NIDOGEN_G2"/>
    <property type="match status" value="1"/>
</dbReference>
<evidence type="ECO:0000256" key="12">
    <source>
        <dbReference type="PROSITE-ProRule" id="PRU00076"/>
    </source>
</evidence>
<keyword evidence="11" id="KW-0325">Glycoprotein</keyword>
<dbReference type="InterPro" id="IPR000742">
    <property type="entry name" value="EGF"/>
</dbReference>
<dbReference type="InterPro" id="IPR052235">
    <property type="entry name" value="Nephronectin_domain"/>
</dbReference>
<keyword evidence="2" id="KW-0964">Secreted</keyword>
<dbReference type="SMART" id="SM00539">
    <property type="entry name" value="NIDO"/>
    <property type="match status" value="1"/>
</dbReference>
<dbReference type="Pfam" id="PF07474">
    <property type="entry name" value="G2F"/>
    <property type="match status" value="1"/>
</dbReference>
<dbReference type="PROSITE" id="PS00010">
    <property type="entry name" value="ASX_HYDROXYL"/>
    <property type="match status" value="1"/>
</dbReference>
<dbReference type="GO" id="GO:0005604">
    <property type="term" value="C:basement membrane"/>
    <property type="evidence" value="ECO:0007669"/>
    <property type="project" value="UniProtKB-SubCell"/>
</dbReference>
<dbReference type="GO" id="GO:0005509">
    <property type="term" value="F:calcium ion binding"/>
    <property type="evidence" value="ECO:0007669"/>
    <property type="project" value="InterPro"/>
</dbReference>
<feature type="disulfide bond" evidence="12">
    <location>
        <begin position="804"/>
        <end position="821"/>
    </location>
</feature>
<dbReference type="InterPro" id="IPR009030">
    <property type="entry name" value="Growth_fac_rcpt_cys_sf"/>
</dbReference>
<dbReference type="InterPro" id="IPR049883">
    <property type="entry name" value="NOTCH1_EGF-like"/>
</dbReference>
<feature type="domain" description="NIDO" evidence="17">
    <location>
        <begin position="94"/>
        <end position="244"/>
    </location>
</feature>
<reference evidence="18" key="1">
    <citation type="journal article" date="2023" name="G3 (Bethesda)">
        <title>Whole genome assemblies of Zophobas morio and Tenebrio molitor.</title>
        <authorList>
            <person name="Kaur S."/>
            <person name="Stinson S.A."/>
            <person name="diCenzo G.C."/>
        </authorList>
    </citation>
    <scope>NUCLEOTIDE SEQUENCE</scope>
    <source>
        <strain evidence="18">QUZm001</strain>
    </source>
</reference>
<feature type="domain" description="EGF-like" evidence="15">
    <location>
        <begin position="571"/>
        <end position="611"/>
    </location>
</feature>
<evidence type="ECO:0000256" key="8">
    <source>
        <dbReference type="ARBA" id="ARBA00022869"/>
    </source>
</evidence>